<dbReference type="Proteomes" id="UP000198999">
    <property type="component" value="Unassembled WGS sequence"/>
</dbReference>
<evidence type="ECO:0000313" key="2">
    <source>
        <dbReference type="Proteomes" id="UP000198999"/>
    </source>
</evidence>
<organism evidence="1 2">
    <name type="scientific">Hyunsoonleella jejuensis</name>
    <dbReference type="NCBI Taxonomy" id="419940"/>
    <lineage>
        <taxon>Bacteria</taxon>
        <taxon>Pseudomonadati</taxon>
        <taxon>Bacteroidota</taxon>
        <taxon>Flavobacteriia</taxon>
        <taxon>Flavobacteriales</taxon>
        <taxon>Flavobacteriaceae</taxon>
    </lineage>
</organism>
<protein>
    <submittedName>
        <fullName evidence="1">Uncharacterized protein</fullName>
    </submittedName>
</protein>
<sequence>MKTYLTILTILLIIGVNFGQAKISISDFKMLNNTSWEGKLTYKNYSDSKLVSIPTTMQIQVADNALVQKLQYTYEPEENITSKTKIKKKGAYLGKQKVIEKIANKDGILKIVTMAKGKDANKEATLYFTYEITSNTFKTIKEVQFDGTNERIVRNTYSYTKIN</sequence>
<proteinExistence type="predicted"/>
<name>A0A1H9G0W3_9FLAO</name>
<dbReference type="RefSeq" id="WP_092578373.1">
    <property type="nucleotide sequence ID" value="NZ_FOFN01000002.1"/>
</dbReference>
<dbReference type="STRING" id="419940.SAMN05421824_1643"/>
<gene>
    <name evidence="1" type="ORF">SAMN05421824_1643</name>
</gene>
<dbReference type="EMBL" id="FOFN01000002">
    <property type="protein sequence ID" value="SEQ43795.1"/>
    <property type="molecule type" value="Genomic_DNA"/>
</dbReference>
<keyword evidence="2" id="KW-1185">Reference proteome</keyword>
<evidence type="ECO:0000313" key="1">
    <source>
        <dbReference type="EMBL" id="SEQ43795.1"/>
    </source>
</evidence>
<reference evidence="1 2" key="1">
    <citation type="submission" date="2016-10" db="EMBL/GenBank/DDBJ databases">
        <authorList>
            <person name="de Groot N.N."/>
        </authorList>
    </citation>
    <scope>NUCLEOTIDE SEQUENCE [LARGE SCALE GENOMIC DNA]</scope>
    <source>
        <strain evidence="1 2">DSM 21035</strain>
    </source>
</reference>
<dbReference type="AlphaFoldDB" id="A0A1H9G0W3"/>
<accession>A0A1H9G0W3</accession>
<dbReference type="OrthoDB" id="805991at2"/>